<dbReference type="EMBL" id="LT981265">
    <property type="protein sequence ID" value="SPC34884.1"/>
    <property type="molecule type" value="Genomic_DNA"/>
</dbReference>
<dbReference type="AlphaFoldDB" id="A0A2K5ATF0"/>
<organism evidence="2 3">
    <name type="scientific">Candidatus Nitrosocaldus cavascurensis</name>
    <dbReference type="NCBI Taxonomy" id="2058097"/>
    <lineage>
        <taxon>Archaea</taxon>
        <taxon>Nitrososphaerota</taxon>
        <taxon>Nitrososphaeria</taxon>
        <taxon>Candidatus Nitrosocaldales</taxon>
        <taxon>Candidatus Nitrosocaldaceae</taxon>
        <taxon>Candidatus Nitrosocaldus</taxon>
    </lineage>
</organism>
<accession>A0A2K5ATF0</accession>
<evidence type="ECO:0000313" key="2">
    <source>
        <dbReference type="EMBL" id="SPC34884.1"/>
    </source>
</evidence>
<dbReference type="Proteomes" id="UP000236248">
    <property type="component" value="Chromosome NCAV"/>
</dbReference>
<dbReference type="GeneID" id="41595704"/>
<keyword evidence="3" id="KW-1185">Reference proteome</keyword>
<feature type="region of interest" description="Disordered" evidence="1">
    <location>
        <begin position="1"/>
        <end position="20"/>
    </location>
</feature>
<evidence type="ECO:0000256" key="1">
    <source>
        <dbReference type="SAM" id="MobiDB-lite"/>
    </source>
</evidence>
<name>A0A2K5ATF0_9ARCH</name>
<gene>
    <name evidence="2" type="ORF">NCAV_1721</name>
</gene>
<protein>
    <submittedName>
        <fullName evidence="2">Uncharacterized protein</fullName>
    </submittedName>
</protein>
<sequence length="177" mass="19386">MGPINVAQDVQHEQYESTDEPSMVKVRLKRGAWEVEITCREDRVRQVVESVLAGMGSSMSVDAKEGADMGSKPMGTAMVGGIVGSREVVAVGEGKVMMGSIGKGSTCKGLIEKLWHEGWFSNERNLGEVHEELARLGYNYDRTAVSHALTDLVREGVLSRIGSARTYRYVQKRPPMG</sequence>
<dbReference type="RefSeq" id="WP_103286545.1">
    <property type="nucleotide sequence ID" value="NZ_LT981265.1"/>
</dbReference>
<proteinExistence type="predicted"/>
<reference evidence="3" key="1">
    <citation type="submission" date="2018-01" db="EMBL/GenBank/DDBJ databases">
        <authorList>
            <person name="Kerou L M."/>
        </authorList>
    </citation>
    <scope>NUCLEOTIDE SEQUENCE [LARGE SCALE GENOMIC DNA]</scope>
    <source>
        <strain evidence="3">SCU2</strain>
    </source>
</reference>
<evidence type="ECO:0000313" key="3">
    <source>
        <dbReference type="Proteomes" id="UP000236248"/>
    </source>
</evidence>
<dbReference type="KEGG" id="ncv:NCAV_1721"/>